<reference evidence="1 2" key="1">
    <citation type="submission" date="2014-09" db="EMBL/GenBank/DDBJ databases">
        <title>Vibrio maritimus JCM 19235. (C45) whole genome shotgun sequence.</title>
        <authorList>
            <person name="Sawabe T."/>
            <person name="Meirelles P."/>
            <person name="Nakanishi M."/>
            <person name="Sayaka M."/>
            <person name="Hattori M."/>
            <person name="Ohkuma M."/>
        </authorList>
    </citation>
    <scope>NUCLEOTIDE SEQUENCE [LARGE SCALE GENOMIC DNA]</scope>
    <source>
        <strain evidence="2">JCM19235</strain>
    </source>
</reference>
<sequence length="128" mass="14402">MAIALSQLSSQLNAKGATKLFEGTMLIPSEANEEDWYVTPCSGSKSDYDMIMITVTSSTSYLYTVGRIFIFSEVGNGTWHDFNLFESDGTHGQIMARWDDSGTIHVTEHQDSRYRGALYVRHVYGIKF</sequence>
<evidence type="ECO:0000313" key="2">
    <source>
        <dbReference type="Proteomes" id="UP000029228"/>
    </source>
</evidence>
<organism evidence="1 2">
    <name type="scientific">Vibrio maritimus</name>
    <dbReference type="NCBI Taxonomy" id="990268"/>
    <lineage>
        <taxon>Bacteria</taxon>
        <taxon>Pseudomonadati</taxon>
        <taxon>Pseudomonadota</taxon>
        <taxon>Gammaproteobacteria</taxon>
        <taxon>Vibrionales</taxon>
        <taxon>Vibrionaceae</taxon>
        <taxon>Vibrio</taxon>
    </lineage>
</organism>
<dbReference type="AlphaFoldDB" id="A0A090S5D6"/>
<keyword evidence="2" id="KW-1185">Reference proteome</keyword>
<proteinExistence type="predicted"/>
<dbReference type="STRING" id="990268.JCM19235_1226"/>
<protein>
    <submittedName>
        <fullName evidence="1">Uncharacterized protein</fullName>
    </submittedName>
</protein>
<accession>A0A090S5D6</accession>
<gene>
    <name evidence="1" type="ORF">JCM19235_1226</name>
</gene>
<dbReference type="Proteomes" id="UP000029228">
    <property type="component" value="Unassembled WGS sequence"/>
</dbReference>
<name>A0A090S5D6_9VIBR</name>
<dbReference type="EMBL" id="BBMR01000017">
    <property type="protein sequence ID" value="GAL22925.1"/>
    <property type="molecule type" value="Genomic_DNA"/>
</dbReference>
<reference evidence="1 2" key="2">
    <citation type="submission" date="2014-09" db="EMBL/GenBank/DDBJ databases">
        <authorList>
            <consortium name="NBRP consortium"/>
            <person name="Sawabe T."/>
            <person name="Meirelles P."/>
            <person name="Nakanishi M."/>
            <person name="Sayaka M."/>
            <person name="Hattori M."/>
            <person name="Ohkuma M."/>
        </authorList>
    </citation>
    <scope>NUCLEOTIDE SEQUENCE [LARGE SCALE GENOMIC DNA]</scope>
    <source>
        <strain evidence="2">JCM19235</strain>
    </source>
</reference>
<evidence type="ECO:0000313" key="1">
    <source>
        <dbReference type="EMBL" id="GAL22925.1"/>
    </source>
</evidence>
<comment type="caution">
    <text evidence="1">The sequence shown here is derived from an EMBL/GenBank/DDBJ whole genome shotgun (WGS) entry which is preliminary data.</text>
</comment>